<evidence type="ECO:0000313" key="2">
    <source>
        <dbReference type="EMBL" id="JAP96201.1"/>
    </source>
</evidence>
<keyword evidence="1" id="KW-0547">Nucleotide-binding</keyword>
<dbReference type="SMART" id="SM00173">
    <property type="entry name" value="RAS"/>
    <property type="match status" value="1"/>
</dbReference>
<dbReference type="SMART" id="SM00177">
    <property type="entry name" value="ARF"/>
    <property type="match status" value="1"/>
</dbReference>
<dbReference type="SMART" id="SM00174">
    <property type="entry name" value="RHO"/>
    <property type="match status" value="1"/>
</dbReference>
<dbReference type="FunFam" id="3.40.50.300:FF:001329">
    <property type="entry name" value="Small GTP-binding protein, putative"/>
    <property type="match status" value="1"/>
</dbReference>
<dbReference type="PROSITE" id="PS51419">
    <property type="entry name" value="RAB"/>
    <property type="match status" value="1"/>
</dbReference>
<protein>
    <submittedName>
        <fullName evidence="2">Rab-like protein</fullName>
    </submittedName>
</protein>
<dbReference type="Pfam" id="PF00071">
    <property type="entry name" value="Ras"/>
    <property type="match status" value="1"/>
</dbReference>
<dbReference type="CDD" id="cd00154">
    <property type="entry name" value="Rab"/>
    <property type="match status" value="1"/>
</dbReference>
<reference evidence="2" key="1">
    <citation type="submission" date="2015-07" db="EMBL/GenBank/DDBJ databases">
        <title>Adaptation to a free-living lifestyle via gene acquisitions in the diplomonad Trepomonas sp. PC1.</title>
        <authorList>
            <person name="Xu F."/>
            <person name="Jerlstrom-Hultqvist J."/>
            <person name="Kolisko M."/>
            <person name="Simpson A.G.B."/>
            <person name="Roger A.J."/>
            <person name="Svard S.G."/>
            <person name="Andersson J.O."/>
        </authorList>
    </citation>
    <scope>NUCLEOTIDE SEQUENCE</scope>
    <source>
        <strain evidence="2">PC1</strain>
    </source>
</reference>
<dbReference type="EMBL" id="GDID01000405">
    <property type="protein sequence ID" value="JAP96201.1"/>
    <property type="molecule type" value="Transcribed_RNA"/>
</dbReference>
<gene>
    <name evidence="2" type="ORF">TPC1_10537</name>
</gene>
<dbReference type="InterPro" id="IPR001806">
    <property type="entry name" value="Small_GTPase"/>
</dbReference>
<dbReference type="AlphaFoldDB" id="A0A146KLD3"/>
<feature type="non-terminal residue" evidence="2">
    <location>
        <position position="167"/>
    </location>
</feature>
<proteinExistence type="predicted"/>
<organism evidence="2">
    <name type="scientific">Trepomonas sp. PC1</name>
    <dbReference type="NCBI Taxonomy" id="1076344"/>
    <lineage>
        <taxon>Eukaryota</taxon>
        <taxon>Metamonada</taxon>
        <taxon>Diplomonadida</taxon>
        <taxon>Hexamitidae</taxon>
        <taxon>Hexamitinae</taxon>
        <taxon>Trepomonas</taxon>
    </lineage>
</organism>
<dbReference type="InterPro" id="IPR005225">
    <property type="entry name" value="Small_GTP-bd"/>
</dbReference>
<dbReference type="PANTHER" id="PTHR47978">
    <property type="match status" value="1"/>
</dbReference>
<dbReference type="PROSITE" id="PS51421">
    <property type="entry name" value="RAS"/>
    <property type="match status" value="1"/>
</dbReference>
<dbReference type="GO" id="GO:0003924">
    <property type="term" value="F:GTPase activity"/>
    <property type="evidence" value="ECO:0007669"/>
    <property type="project" value="InterPro"/>
</dbReference>
<feature type="non-terminal residue" evidence="2">
    <location>
        <position position="1"/>
    </location>
</feature>
<dbReference type="GO" id="GO:0005525">
    <property type="term" value="F:GTP binding"/>
    <property type="evidence" value="ECO:0007669"/>
    <property type="project" value="InterPro"/>
</dbReference>
<dbReference type="PRINTS" id="PR00449">
    <property type="entry name" value="RASTRNSFRMNG"/>
</dbReference>
<dbReference type="InterPro" id="IPR027417">
    <property type="entry name" value="P-loop_NTPase"/>
</dbReference>
<dbReference type="SMART" id="SM00176">
    <property type="entry name" value="RAN"/>
    <property type="match status" value="1"/>
</dbReference>
<dbReference type="SMART" id="SM00175">
    <property type="entry name" value="RAB"/>
    <property type="match status" value="1"/>
</dbReference>
<accession>A0A146KLD3</accession>
<dbReference type="NCBIfam" id="TIGR00231">
    <property type="entry name" value="small_GTP"/>
    <property type="match status" value="1"/>
</dbReference>
<sequence length="167" mass="18736">FLGDSAVGKTSIIQKIKINEFKNEHTSTTGYGCTQYVMNEGGTIIKFQLWDTAGQEKYRSLSPNVYKNADAIVIVFDITQQKSLDVAAFWLEQVNKSCVNNPVILLLGNKCDIDKNVDDKSIQQFVQQQKIFYFDSSAKTGQGLDEAMQCIAKNAQIDVKPLMLQQK</sequence>
<dbReference type="Gene3D" id="3.40.50.300">
    <property type="entry name" value="P-loop containing nucleotide triphosphate hydrolases"/>
    <property type="match status" value="1"/>
</dbReference>
<dbReference type="SUPFAM" id="SSF52540">
    <property type="entry name" value="P-loop containing nucleoside triphosphate hydrolases"/>
    <property type="match status" value="1"/>
</dbReference>
<name>A0A146KLD3_9EUKA</name>
<evidence type="ECO:0000256" key="1">
    <source>
        <dbReference type="ARBA" id="ARBA00022741"/>
    </source>
</evidence>